<name>A0ABW4FI92_9PSEU</name>
<dbReference type="Proteomes" id="UP001597145">
    <property type="component" value="Unassembled WGS sequence"/>
</dbReference>
<comment type="caution">
    <text evidence="1">The sequence shown here is derived from an EMBL/GenBank/DDBJ whole genome shotgun (WGS) entry which is preliminary data.</text>
</comment>
<evidence type="ECO:0000313" key="1">
    <source>
        <dbReference type="EMBL" id="MFD1530358.1"/>
    </source>
</evidence>
<keyword evidence="2" id="KW-1185">Reference proteome</keyword>
<gene>
    <name evidence="1" type="ORF">ACFSCY_12980</name>
</gene>
<sequence>MGHVPEAHSHRKMPDAIRAVLSDDHSHERGLAALQDLMDQIVRDEGAAGLRELTVALALGLASALEQIAVEQGVAAADLAEVWFTD</sequence>
<dbReference type="RefSeq" id="WP_343980101.1">
    <property type="nucleotide sequence ID" value="NZ_BAAAJG010000011.1"/>
</dbReference>
<proteinExistence type="predicted"/>
<protein>
    <submittedName>
        <fullName evidence="1">Uncharacterized protein</fullName>
    </submittedName>
</protein>
<evidence type="ECO:0000313" key="2">
    <source>
        <dbReference type="Proteomes" id="UP001597145"/>
    </source>
</evidence>
<organism evidence="1 2">
    <name type="scientific">Pseudonocardia aurantiaca</name>
    <dbReference type="NCBI Taxonomy" id="75290"/>
    <lineage>
        <taxon>Bacteria</taxon>
        <taxon>Bacillati</taxon>
        <taxon>Actinomycetota</taxon>
        <taxon>Actinomycetes</taxon>
        <taxon>Pseudonocardiales</taxon>
        <taxon>Pseudonocardiaceae</taxon>
        <taxon>Pseudonocardia</taxon>
    </lineage>
</organism>
<dbReference type="EMBL" id="JBHUCP010000007">
    <property type="protein sequence ID" value="MFD1530358.1"/>
    <property type="molecule type" value="Genomic_DNA"/>
</dbReference>
<accession>A0ABW4FI92</accession>
<reference evidence="2" key="1">
    <citation type="journal article" date="2019" name="Int. J. Syst. Evol. Microbiol.">
        <title>The Global Catalogue of Microorganisms (GCM) 10K type strain sequencing project: providing services to taxonomists for standard genome sequencing and annotation.</title>
        <authorList>
            <consortium name="The Broad Institute Genomics Platform"/>
            <consortium name="The Broad Institute Genome Sequencing Center for Infectious Disease"/>
            <person name="Wu L."/>
            <person name="Ma J."/>
        </authorList>
    </citation>
    <scope>NUCLEOTIDE SEQUENCE [LARGE SCALE GENOMIC DNA]</scope>
    <source>
        <strain evidence="2">JCM 12165</strain>
    </source>
</reference>